<dbReference type="PANTHER" id="PTHR11860">
    <property type="entry name" value="POLYMERIC-IMMUNOGLOBULIN RECEPTOR"/>
    <property type="match status" value="1"/>
</dbReference>
<feature type="transmembrane region" description="Helical" evidence="5">
    <location>
        <begin position="154"/>
        <end position="176"/>
    </location>
</feature>
<gene>
    <name evidence="8" type="primary">CD300LB</name>
    <name evidence="8" type="ORF">AMEX_G24634</name>
</gene>
<evidence type="ECO:0000313" key="9">
    <source>
        <dbReference type="Proteomes" id="UP000752171"/>
    </source>
</evidence>
<dbReference type="InterPro" id="IPR013783">
    <property type="entry name" value="Ig-like_fold"/>
</dbReference>
<comment type="subcellular location">
    <subcellularLocation>
        <location evidence="1">Membrane</location>
    </subcellularLocation>
</comment>
<evidence type="ECO:0000256" key="5">
    <source>
        <dbReference type="SAM" id="Phobius"/>
    </source>
</evidence>
<dbReference type="PROSITE" id="PS50835">
    <property type="entry name" value="IG_LIKE"/>
    <property type="match status" value="1"/>
</dbReference>
<accession>A0A8T2KUX8</accession>
<evidence type="ECO:0000256" key="4">
    <source>
        <dbReference type="SAM" id="MobiDB-lite"/>
    </source>
</evidence>
<dbReference type="GO" id="GO:0005886">
    <property type="term" value="C:plasma membrane"/>
    <property type="evidence" value="ECO:0007669"/>
    <property type="project" value="TreeGrafter"/>
</dbReference>
<dbReference type="Gene3D" id="2.60.40.10">
    <property type="entry name" value="Immunoglobulins"/>
    <property type="match status" value="1"/>
</dbReference>
<name>A0A8T2KUX8_ASTMX</name>
<feature type="chain" id="PRO_5035826111" evidence="6">
    <location>
        <begin position="21"/>
        <end position="327"/>
    </location>
</feature>
<protein>
    <submittedName>
        <fullName evidence="8">CMRF35-like molecule 3</fullName>
    </submittedName>
</protein>
<proteinExistence type="predicted"/>
<keyword evidence="2 5" id="KW-0812">Transmembrane</keyword>
<dbReference type="InterPro" id="IPR007110">
    <property type="entry name" value="Ig-like_dom"/>
</dbReference>
<feature type="region of interest" description="Disordered" evidence="4">
    <location>
        <begin position="275"/>
        <end position="295"/>
    </location>
</feature>
<dbReference type="SUPFAM" id="SSF48726">
    <property type="entry name" value="Immunoglobulin"/>
    <property type="match status" value="1"/>
</dbReference>
<dbReference type="InterPro" id="IPR050671">
    <property type="entry name" value="CD300_family_receptors"/>
</dbReference>
<dbReference type="PANTHER" id="PTHR11860:SF118">
    <property type="entry name" value="CMRF35-LIKE MOLECULE 3-RELATED"/>
    <property type="match status" value="1"/>
</dbReference>
<evidence type="ECO:0000256" key="2">
    <source>
        <dbReference type="ARBA" id="ARBA00022692"/>
    </source>
</evidence>
<dbReference type="EMBL" id="JAICCE010000021">
    <property type="protein sequence ID" value="KAG9262774.1"/>
    <property type="molecule type" value="Genomic_DNA"/>
</dbReference>
<reference evidence="8 9" key="1">
    <citation type="submission" date="2021-07" db="EMBL/GenBank/DDBJ databases">
        <authorList>
            <person name="Imarazene B."/>
            <person name="Zahm M."/>
            <person name="Klopp C."/>
            <person name="Cabau C."/>
            <person name="Beille S."/>
            <person name="Jouanno E."/>
            <person name="Castinel A."/>
            <person name="Lluch J."/>
            <person name="Gil L."/>
            <person name="Kuchtly C."/>
            <person name="Lopez Roques C."/>
            <person name="Donnadieu C."/>
            <person name="Parrinello H."/>
            <person name="Journot L."/>
            <person name="Du K."/>
            <person name="Schartl M."/>
            <person name="Retaux S."/>
            <person name="Guiguen Y."/>
        </authorList>
    </citation>
    <scope>NUCLEOTIDE SEQUENCE [LARGE SCALE GENOMIC DNA]</scope>
    <source>
        <strain evidence="8">Pach_M1</strain>
        <tissue evidence="8">Testis</tissue>
    </source>
</reference>
<dbReference type="OrthoDB" id="8920197at2759"/>
<keyword evidence="6" id="KW-0732">Signal</keyword>
<evidence type="ECO:0000313" key="8">
    <source>
        <dbReference type="EMBL" id="KAG9262774.1"/>
    </source>
</evidence>
<organism evidence="8 9">
    <name type="scientific">Astyanax mexicanus</name>
    <name type="common">Blind cave fish</name>
    <name type="synonym">Astyanax fasciatus mexicanus</name>
    <dbReference type="NCBI Taxonomy" id="7994"/>
    <lineage>
        <taxon>Eukaryota</taxon>
        <taxon>Metazoa</taxon>
        <taxon>Chordata</taxon>
        <taxon>Craniata</taxon>
        <taxon>Vertebrata</taxon>
        <taxon>Euteleostomi</taxon>
        <taxon>Actinopterygii</taxon>
        <taxon>Neopterygii</taxon>
        <taxon>Teleostei</taxon>
        <taxon>Ostariophysi</taxon>
        <taxon>Characiformes</taxon>
        <taxon>Characoidei</taxon>
        <taxon>Acestrorhamphidae</taxon>
        <taxon>Acestrorhamphinae</taxon>
        <taxon>Astyanax</taxon>
    </lineage>
</organism>
<dbReference type="GO" id="GO:0004888">
    <property type="term" value="F:transmembrane signaling receptor activity"/>
    <property type="evidence" value="ECO:0007669"/>
    <property type="project" value="TreeGrafter"/>
</dbReference>
<feature type="region of interest" description="Disordered" evidence="4">
    <location>
        <begin position="185"/>
        <end position="220"/>
    </location>
</feature>
<comment type="caution">
    <text evidence="8">The sequence shown here is derived from an EMBL/GenBank/DDBJ whole genome shotgun (WGS) entry which is preliminary data.</text>
</comment>
<dbReference type="Proteomes" id="UP000752171">
    <property type="component" value="Unassembled WGS sequence"/>
</dbReference>
<evidence type="ECO:0000256" key="3">
    <source>
        <dbReference type="ARBA" id="ARBA00023136"/>
    </source>
</evidence>
<dbReference type="SMART" id="SM00409">
    <property type="entry name" value="IG"/>
    <property type="match status" value="1"/>
</dbReference>
<dbReference type="CDD" id="cd05716">
    <property type="entry name" value="IgV_pIgR_like"/>
    <property type="match status" value="1"/>
</dbReference>
<evidence type="ECO:0000256" key="6">
    <source>
        <dbReference type="SAM" id="SignalP"/>
    </source>
</evidence>
<dbReference type="AlphaFoldDB" id="A0A8T2KUX8"/>
<evidence type="ECO:0000256" key="1">
    <source>
        <dbReference type="ARBA" id="ARBA00004370"/>
    </source>
</evidence>
<feature type="domain" description="Ig-like" evidence="7">
    <location>
        <begin position="16"/>
        <end position="118"/>
    </location>
</feature>
<evidence type="ECO:0000259" key="7">
    <source>
        <dbReference type="PROSITE" id="PS50835"/>
    </source>
</evidence>
<dbReference type="InterPro" id="IPR036179">
    <property type="entry name" value="Ig-like_dom_sf"/>
</dbReference>
<feature type="compositionally biased region" description="Polar residues" evidence="4">
    <location>
        <begin position="208"/>
        <end position="220"/>
    </location>
</feature>
<dbReference type="Pfam" id="PF07686">
    <property type="entry name" value="V-set"/>
    <property type="match status" value="1"/>
</dbReference>
<dbReference type="InterPro" id="IPR013106">
    <property type="entry name" value="Ig_V-set"/>
</dbReference>
<dbReference type="InterPro" id="IPR003599">
    <property type="entry name" value="Ig_sub"/>
</dbReference>
<sequence length="327" mass="36658">MTVFISFIFFLLLLIPAGISDVPPVIGHRGRSVEIRCPYDSGYETYMKYLCRGECSILIWETKDIPVESGSTAKDQRFSLKDDTAARVFTVTITDLRSEDEGQYWCVIQRSLPQRDVYTEILLLVKLDDPKSTIVPRTTFSNTPEPSAGSTGPAVLYVVVSLQALGIALGVLLFLCKRRKPRDAVISDRSQTDVGGVKDEADCENDPPRNQNSVYQSLNPNTNQSYSIYQTLNHNIKQSDSVYQSLNLNTNRSDSIYQTLNPSINQSNMVYQSLNPNTNQPDSVNYSLNPNTNQSDSVNYSLNPNTNQSDSVYYSLKPNINQLDSVY</sequence>
<feature type="signal peptide" evidence="6">
    <location>
        <begin position="1"/>
        <end position="20"/>
    </location>
</feature>
<keyword evidence="3 5" id="KW-0472">Membrane</keyword>
<keyword evidence="5" id="KW-1133">Transmembrane helix</keyword>